<keyword evidence="3" id="KW-1185">Reference proteome</keyword>
<evidence type="ECO:0000313" key="3">
    <source>
        <dbReference type="Proteomes" id="UP000070133"/>
    </source>
</evidence>
<sequence>MDKMQDSGGLLSRKDSIEPSALANDPRIAETALPESDEEASSEDEQSQIANDPASMRSHARMVEYFRLKAPSMEETERPRPNLQNLPQEMRDEIYSYLLDADTVKYTPDYKSFSHSSEYSEYGGTAHSYRFHTGIFGVNKEVAANSHKYFLSQNSIIKFNFVCPGMPRLLHVGDVPILADHSFDYFDHYSFKISLSSLKGLPEILTWDSGDMHEVPTLERNGDWDDEALAELAESKEEDFHGSVLLLQQDLPKLWEMLRLIFLFSAPPTATLAFEAGNAMVVEKIAGESSDIAMAVSRHEENIPRSFLEQRTADFLRGLSTVTGAGYRLTLHGFDPRDTAQVQLDMAPEMIWLRAYGWDRFELLRTMKRRTDQLAMDGNLDAGELRYEFLQKLTDPEQHWSSETQDAQVVNASILVEHLHVDVKLSRVWLMLRRELIYDALALFDDIYDTTAIGDFNDTFEDHRDHIGAITDFMMCADDRSYEVHRAAHEALNRLQSLPEDEHISHDIDLLSTKLGLSPPPGTPSTLIALARHVTWQAVFHSLSVFALPFRPFHSTAYDLDQTRPEGLKGWQDVKHLSQLTLKDKSAIWWRQQTLRS</sequence>
<feature type="region of interest" description="Disordered" evidence="1">
    <location>
        <begin position="1"/>
        <end position="56"/>
    </location>
</feature>
<comment type="caution">
    <text evidence="2">The sequence shown here is derived from an EMBL/GenBank/DDBJ whole genome shotgun (WGS) entry which is preliminary data.</text>
</comment>
<dbReference type="AlphaFoldDB" id="A0A139HNX8"/>
<gene>
    <name evidence="2" type="ORF">AC578_96</name>
</gene>
<dbReference type="OrthoDB" id="3647352at2759"/>
<name>A0A139HNX8_9PEZI</name>
<dbReference type="EMBL" id="LFZN01000023">
    <property type="protein sequence ID" value="KXT04184.1"/>
    <property type="molecule type" value="Genomic_DNA"/>
</dbReference>
<protein>
    <submittedName>
        <fullName evidence="2">Uncharacterized protein</fullName>
    </submittedName>
</protein>
<reference evidence="2 3" key="1">
    <citation type="submission" date="2015-07" db="EMBL/GenBank/DDBJ databases">
        <title>Comparative genomics of the Sigatoka disease complex on banana suggests a link between parallel evolutionary changes in Pseudocercospora fijiensis and Pseudocercospora eumusae and increased virulence on the banana host.</title>
        <authorList>
            <person name="Chang T.-C."/>
            <person name="Salvucci A."/>
            <person name="Crous P.W."/>
            <person name="Stergiopoulos I."/>
        </authorList>
    </citation>
    <scope>NUCLEOTIDE SEQUENCE [LARGE SCALE GENOMIC DNA]</scope>
    <source>
        <strain evidence="2 3">CBS 114824</strain>
    </source>
</reference>
<proteinExistence type="predicted"/>
<organism evidence="2 3">
    <name type="scientific">Pseudocercospora eumusae</name>
    <dbReference type="NCBI Taxonomy" id="321146"/>
    <lineage>
        <taxon>Eukaryota</taxon>
        <taxon>Fungi</taxon>
        <taxon>Dikarya</taxon>
        <taxon>Ascomycota</taxon>
        <taxon>Pezizomycotina</taxon>
        <taxon>Dothideomycetes</taxon>
        <taxon>Dothideomycetidae</taxon>
        <taxon>Mycosphaerellales</taxon>
        <taxon>Mycosphaerellaceae</taxon>
        <taxon>Pseudocercospora</taxon>
    </lineage>
</organism>
<evidence type="ECO:0000256" key="1">
    <source>
        <dbReference type="SAM" id="MobiDB-lite"/>
    </source>
</evidence>
<feature type="compositionally biased region" description="Acidic residues" evidence="1">
    <location>
        <begin position="35"/>
        <end position="46"/>
    </location>
</feature>
<dbReference type="Proteomes" id="UP000070133">
    <property type="component" value="Unassembled WGS sequence"/>
</dbReference>
<accession>A0A139HNX8</accession>
<evidence type="ECO:0000313" key="2">
    <source>
        <dbReference type="EMBL" id="KXT04184.1"/>
    </source>
</evidence>